<keyword evidence="1" id="KW-0520">NAD</keyword>
<feature type="binding site" evidence="1">
    <location>
        <position position="161"/>
    </location>
    <ligand>
        <name>K(+)</name>
        <dbReference type="ChEBI" id="CHEBI:29103"/>
    </ligand>
</feature>
<keyword evidence="1" id="KW-0479">Metal-binding</keyword>
<dbReference type="GO" id="GO:0046872">
    <property type="term" value="F:metal ion binding"/>
    <property type="evidence" value="ECO:0007669"/>
    <property type="project" value="UniProtKB-KW"/>
</dbReference>
<evidence type="ECO:0000256" key="1">
    <source>
        <dbReference type="HAMAP-Rule" id="MF_01966"/>
    </source>
</evidence>
<feature type="binding site" evidence="1">
    <location>
        <position position="158"/>
    </location>
    <ligand>
        <name>(6S)-NADPHX</name>
        <dbReference type="ChEBI" id="CHEBI:64076"/>
    </ligand>
</feature>
<comment type="cofactor">
    <cofactor evidence="1">
        <name>K(+)</name>
        <dbReference type="ChEBI" id="CHEBI:29103"/>
    </cofactor>
    <text evidence="1">Binds 1 potassium ion per subunit.</text>
</comment>
<feature type="binding site" evidence="1">
    <location>
        <position position="125"/>
    </location>
    <ligand>
        <name>K(+)</name>
        <dbReference type="ChEBI" id="CHEBI:29103"/>
    </ligand>
</feature>
<keyword evidence="1" id="KW-0413">Isomerase</keyword>
<dbReference type="EMBL" id="CP036279">
    <property type="protein sequence ID" value="QDU64474.1"/>
    <property type="molecule type" value="Genomic_DNA"/>
</dbReference>
<feature type="binding site" evidence="1">
    <location>
        <position position="58"/>
    </location>
    <ligand>
        <name>K(+)</name>
        <dbReference type="ChEBI" id="CHEBI:29103"/>
    </ligand>
</feature>
<comment type="catalytic activity">
    <reaction evidence="1">
        <text>(6R)-NADPHX = (6S)-NADPHX</text>
        <dbReference type="Rhea" id="RHEA:32227"/>
        <dbReference type="ChEBI" id="CHEBI:64076"/>
        <dbReference type="ChEBI" id="CHEBI:64077"/>
        <dbReference type="EC" id="5.1.99.6"/>
    </reaction>
</comment>
<dbReference type="InterPro" id="IPR036652">
    <property type="entry name" value="YjeF_N_dom_sf"/>
</dbReference>
<protein>
    <recommendedName>
        <fullName evidence="1">NAD(P)H-hydrate epimerase</fullName>
        <ecNumber evidence="1">5.1.99.6</ecNumber>
    </recommendedName>
    <alternativeName>
        <fullName evidence="1">NAD(P)HX epimerase</fullName>
    </alternativeName>
</protein>
<dbReference type="NCBIfam" id="TIGR00197">
    <property type="entry name" value="yjeF_nterm"/>
    <property type="match status" value="1"/>
</dbReference>
<organism evidence="3 4">
    <name type="scientific">Kolteria novifilia</name>
    <dbReference type="NCBI Taxonomy" id="2527975"/>
    <lineage>
        <taxon>Bacteria</taxon>
        <taxon>Pseudomonadati</taxon>
        <taxon>Planctomycetota</taxon>
        <taxon>Planctomycetia</taxon>
        <taxon>Kolteriales</taxon>
        <taxon>Kolteriaceae</taxon>
        <taxon>Kolteria</taxon>
    </lineage>
</organism>
<comment type="catalytic activity">
    <reaction evidence="1">
        <text>(6R)-NADHX = (6S)-NADHX</text>
        <dbReference type="Rhea" id="RHEA:32215"/>
        <dbReference type="ChEBI" id="CHEBI:64074"/>
        <dbReference type="ChEBI" id="CHEBI:64075"/>
        <dbReference type="EC" id="5.1.99.6"/>
    </reaction>
</comment>
<dbReference type="EC" id="5.1.99.6" evidence="1"/>
<feature type="domain" description="YjeF N-terminal" evidence="2">
    <location>
        <begin position="11"/>
        <end position="214"/>
    </location>
</feature>
<comment type="function">
    <text evidence="1">Catalyzes the epimerization of the S- and R-forms of NAD(P)HX, a damaged form of NAD(P)H that is a result of enzymatic or heat-dependent hydration. This is a prerequisite for the S-specific NAD(P)H-hydrate dehydratase to allow the repair of both epimers of NAD(P)HX.</text>
</comment>
<feature type="binding site" evidence="1">
    <location>
        <begin position="129"/>
        <end position="135"/>
    </location>
    <ligand>
        <name>(6S)-NADPHX</name>
        <dbReference type="ChEBI" id="CHEBI:64076"/>
    </ligand>
</feature>
<accession>A0A518BBW2</accession>
<comment type="caution">
    <text evidence="1">Lacks conserved residue(s) required for the propagation of feature annotation.</text>
</comment>
<evidence type="ECO:0000313" key="4">
    <source>
        <dbReference type="Proteomes" id="UP000317093"/>
    </source>
</evidence>
<keyword evidence="1" id="KW-0521">NADP</keyword>
<evidence type="ECO:0000259" key="2">
    <source>
        <dbReference type="PROSITE" id="PS51385"/>
    </source>
</evidence>
<dbReference type="HAMAP" id="MF_01966">
    <property type="entry name" value="NADHX_epimerase"/>
    <property type="match status" value="1"/>
</dbReference>
<dbReference type="SUPFAM" id="SSF64153">
    <property type="entry name" value="YjeF N-terminal domain-like"/>
    <property type="match status" value="1"/>
</dbReference>
<comment type="similarity">
    <text evidence="1">Belongs to the NnrE/AIBP family.</text>
</comment>
<gene>
    <name evidence="3" type="primary">nnr_1</name>
    <name evidence="1" type="synonym">nnrE</name>
    <name evidence="3" type="ORF">Pan216_53640</name>
</gene>
<dbReference type="Proteomes" id="UP000317093">
    <property type="component" value="Chromosome"/>
</dbReference>
<dbReference type="AlphaFoldDB" id="A0A518BBW2"/>
<dbReference type="RefSeq" id="WP_145262716.1">
    <property type="nucleotide sequence ID" value="NZ_CP036279.1"/>
</dbReference>
<dbReference type="GO" id="GO:0052856">
    <property type="term" value="F:NAD(P)HX epimerase activity"/>
    <property type="evidence" value="ECO:0007669"/>
    <property type="project" value="UniProtKB-UniRule"/>
</dbReference>
<dbReference type="Pfam" id="PF03853">
    <property type="entry name" value="YjeF_N"/>
    <property type="match status" value="1"/>
</dbReference>
<reference evidence="3 4" key="1">
    <citation type="submission" date="2019-02" db="EMBL/GenBank/DDBJ databases">
        <title>Deep-cultivation of Planctomycetes and their phenomic and genomic characterization uncovers novel biology.</title>
        <authorList>
            <person name="Wiegand S."/>
            <person name="Jogler M."/>
            <person name="Boedeker C."/>
            <person name="Pinto D."/>
            <person name="Vollmers J."/>
            <person name="Rivas-Marin E."/>
            <person name="Kohn T."/>
            <person name="Peeters S.H."/>
            <person name="Heuer A."/>
            <person name="Rast P."/>
            <person name="Oberbeckmann S."/>
            <person name="Bunk B."/>
            <person name="Jeske O."/>
            <person name="Meyerdierks A."/>
            <person name="Storesund J.E."/>
            <person name="Kallscheuer N."/>
            <person name="Luecker S."/>
            <person name="Lage O.M."/>
            <person name="Pohl T."/>
            <person name="Merkel B.J."/>
            <person name="Hornburger P."/>
            <person name="Mueller R.-W."/>
            <person name="Bruemmer F."/>
            <person name="Labrenz M."/>
            <person name="Spormann A.M."/>
            <person name="Op den Camp H."/>
            <person name="Overmann J."/>
            <person name="Amann R."/>
            <person name="Jetten M.S.M."/>
            <person name="Mascher T."/>
            <person name="Medema M.H."/>
            <person name="Devos D.P."/>
            <person name="Kaster A.-K."/>
            <person name="Ovreas L."/>
            <person name="Rohde M."/>
            <person name="Galperin M.Y."/>
            <person name="Jogler C."/>
        </authorList>
    </citation>
    <scope>NUCLEOTIDE SEQUENCE [LARGE SCALE GENOMIC DNA]</scope>
    <source>
        <strain evidence="3 4">Pan216</strain>
    </source>
</reference>
<proteinExistence type="inferred from homology"/>
<keyword evidence="1" id="KW-0547">Nucleotide-binding</keyword>
<evidence type="ECO:0000313" key="3">
    <source>
        <dbReference type="EMBL" id="QDU64474.1"/>
    </source>
</evidence>
<keyword evidence="4" id="KW-1185">Reference proteome</keyword>
<sequence length="214" mass="22334">MTNDALSRQAVRDYDANAIAFGIPGPVLMENAARGAVELLLSLGAVGPVAIVCGKGNNAGDGFVIARLLAVRGIDVWLELVVDPEELSGDAATAFAPLASLGIERQPFDEEKTTRRLRGAEWVVDALLGTGTKGSVRSPYDRAIDTINDSGRRVLSVDLPSGLDADTGECLGPTVGAERTVTFVARKMGFANPRSAAFTGQVHVVPIGARPPSP</sequence>
<dbReference type="PROSITE" id="PS51385">
    <property type="entry name" value="YJEF_N"/>
    <property type="match status" value="1"/>
</dbReference>
<feature type="binding site" evidence="1">
    <location>
        <position position="140"/>
    </location>
    <ligand>
        <name>(6S)-NADPHX</name>
        <dbReference type="ChEBI" id="CHEBI:64076"/>
    </ligand>
</feature>
<keyword evidence="1" id="KW-0630">Potassium</keyword>
<dbReference type="Gene3D" id="3.40.50.10260">
    <property type="entry name" value="YjeF N-terminal domain"/>
    <property type="match status" value="1"/>
</dbReference>
<name>A0A518BBW2_9BACT</name>
<dbReference type="GO" id="GO:0000166">
    <property type="term" value="F:nucleotide binding"/>
    <property type="evidence" value="ECO:0007669"/>
    <property type="project" value="UniProtKB-KW"/>
</dbReference>
<dbReference type="KEGG" id="knv:Pan216_53640"/>
<dbReference type="OrthoDB" id="9806925at2"/>
<dbReference type="InterPro" id="IPR004443">
    <property type="entry name" value="YjeF_N_dom"/>
</dbReference>